<dbReference type="InterPro" id="IPR011701">
    <property type="entry name" value="MFS"/>
</dbReference>
<evidence type="ECO:0000259" key="7">
    <source>
        <dbReference type="PROSITE" id="PS50850"/>
    </source>
</evidence>
<feature type="transmembrane region" description="Helical" evidence="6">
    <location>
        <begin position="168"/>
        <end position="187"/>
    </location>
</feature>
<feature type="transmembrane region" description="Helical" evidence="6">
    <location>
        <begin position="103"/>
        <end position="126"/>
    </location>
</feature>
<sequence>MKNSKFYPWIVVGLLWVVALLNYLDRQMLSTMRESMQIDIIELQKAEAFGVLMAIFLYIYGFMSPVAGVIADRVNRKWLIVISLFVWSAVTYGMGMANNYNQLLVLRAIMGVSEALYIPAGLALIADYHTGRTRSLAIGIHMTGLYMGQALGGFGATVAASYGWHSAFHWFGIVGIIYAVILSLLLHEKKSETVSSTTAPIKLSFLKSLSTLFSMTAFWVILFYFAAPSLPGWATKNWLPTLFADNLGIPMAQAGPLSTITIAASSFVGVIVGGIWSDRWVQKNVRGRVFTSAIGLGLTIPSLVLLGMGDTFIAIVGAAVLFGLGFGIFDANNMPILCQFVPPRLRATAYGFMNMMGVFAGAAITQVLGKFKDEGHFGGGFAMLAAIVAAALLLQVLTLRPKTVDYIEETT</sequence>
<dbReference type="Gene3D" id="1.20.1250.20">
    <property type="entry name" value="MFS general substrate transporter like domains"/>
    <property type="match status" value="2"/>
</dbReference>
<feature type="transmembrane region" description="Helical" evidence="6">
    <location>
        <begin position="375"/>
        <end position="394"/>
    </location>
</feature>
<comment type="subcellular location">
    <subcellularLocation>
        <location evidence="1">Membrane</location>
        <topology evidence="1">Multi-pass membrane protein</topology>
    </subcellularLocation>
</comment>
<dbReference type="PANTHER" id="PTHR23505:SF79">
    <property type="entry name" value="PROTEIN SPINSTER"/>
    <property type="match status" value="1"/>
</dbReference>
<evidence type="ECO:0000256" key="3">
    <source>
        <dbReference type="ARBA" id="ARBA00022692"/>
    </source>
</evidence>
<evidence type="ECO:0000313" key="9">
    <source>
        <dbReference type="Proteomes" id="UP000606494"/>
    </source>
</evidence>
<feature type="transmembrane region" description="Helical" evidence="6">
    <location>
        <begin position="247"/>
        <end position="276"/>
    </location>
</feature>
<feature type="transmembrane region" description="Helical" evidence="6">
    <location>
        <begin position="349"/>
        <end position="369"/>
    </location>
</feature>
<evidence type="ECO:0000313" key="8">
    <source>
        <dbReference type="EMBL" id="MBD1424289.1"/>
    </source>
</evidence>
<evidence type="ECO:0000256" key="4">
    <source>
        <dbReference type="ARBA" id="ARBA00022989"/>
    </source>
</evidence>
<dbReference type="InterPro" id="IPR036259">
    <property type="entry name" value="MFS_trans_sf"/>
</dbReference>
<feature type="transmembrane region" description="Helical" evidence="6">
    <location>
        <begin position="138"/>
        <end position="162"/>
    </location>
</feature>
<name>A0ABR7XZ38_9SPHI</name>
<feature type="transmembrane region" description="Helical" evidence="6">
    <location>
        <begin position="78"/>
        <end position="97"/>
    </location>
</feature>
<feature type="transmembrane region" description="Helical" evidence="6">
    <location>
        <begin position="312"/>
        <end position="329"/>
    </location>
</feature>
<protein>
    <submittedName>
        <fullName evidence="8">MFS transporter</fullName>
    </submittedName>
</protein>
<reference evidence="8 9" key="1">
    <citation type="submission" date="2020-08" db="EMBL/GenBank/DDBJ databases">
        <title>Sphingobacterium sp. DN00404 isolated from aquaculture water.</title>
        <authorList>
            <person name="Zhang M."/>
        </authorList>
    </citation>
    <scope>NUCLEOTIDE SEQUENCE [LARGE SCALE GENOMIC DNA]</scope>
    <source>
        <strain evidence="8 9">KCTC 32294</strain>
    </source>
</reference>
<dbReference type="InterPro" id="IPR044770">
    <property type="entry name" value="MFS_spinster-like"/>
</dbReference>
<feature type="transmembrane region" description="Helical" evidence="6">
    <location>
        <begin position="50"/>
        <end position="71"/>
    </location>
</feature>
<keyword evidence="5 6" id="KW-0472">Membrane</keyword>
<dbReference type="Pfam" id="PF07690">
    <property type="entry name" value="MFS_1"/>
    <property type="match status" value="1"/>
</dbReference>
<evidence type="ECO:0000256" key="2">
    <source>
        <dbReference type="ARBA" id="ARBA00022448"/>
    </source>
</evidence>
<dbReference type="Proteomes" id="UP000606494">
    <property type="component" value="Unassembled WGS sequence"/>
</dbReference>
<evidence type="ECO:0000256" key="1">
    <source>
        <dbReference type="ARBA" id="ARBA00004141"/>
    </source>
</evidence>
<evidence type="ECO:0000256" key="6">
    <source>
        <dbReference type="SAM" id="Phobius"/>
    </source>
</evidence>
<keyword evidence="4 6" id="KW-1133">Transmembrane helix</keyword>
<feature type="transmembrane region" description="Helical" evidence="6">
    <location>
        <begin position="208"/>
        <end position="227"/>
    </location>
</feature>
<keyword evidence="9" id="KW-1185">Reference proteome</keyword>
<keyword evidence="2" id="KW-0813">Transport</keyword>
<comment type="caution">
    <text evidence="8">The sequence shown here is derived from an EMBL/GenBank/DDBJ whole genome shotgun (WGS) entry which is preliminary data.</text>
</comment>
<keyword evidence="3 6" id="KW-0812">Transmembrane</keyword>
<feature type="transmembrane region" description="Helical" evidence="6">
    <location>
        <begin position="288"/>
        <end position="306"/>
    </location>
</feature>
<dbReference type="PROSITE" id="PS50850">
    <property type="entry name" value="MFS"/>
    <property type="match status" value="1"/>
</dbReference>
<organism evidence="8 9">
    <name type="scientific">Sphingobacterium arenae</name>
    <dbReference type="NCBI Taxonomy" id="1280598"/>
    <lineage>
        <taxon>Bacteria</taxon>
        <taxon>Pseudomonadati</taxon>
        <taxon>Bacteroidota</taxon>
        <taxon>Sphingobacteriia</taxon>
        <taxon>Sphingobacteriales</taxon>
        <taxon>Sphingobacteriaceae</taxon>
        <taxon>Sphingobacterium</taxon>
    </lineage>
</organism>
<evidence type="ECO:0000256" key="5">
    <source>
        <dbReference type="ARBA" id="ARBA00023136"/>
    </source>
</evidence>
<dbReference type="PANTHER" id="PTHR23505">
    <property type="entry name" value="SPINSTER"/>
    <property type="match status" value="1"/>
</dbReference>
<feature type="domain" description="Major facilitator superfamily (MFS) profile" evidence="7">
    <location>
        <begin position="11"/>
        <end position="403"/>
    </location>
</feature>
<gene>
    <name evidence="8" type="ORF">H8B17_01740</name>
</gene>
<accession>A0ABR7XZ38</accession>
<dbReference type="InterPro" id="IPR020846">
    <property type="entry name" value="MFS_dom"/>
</dbReference>
<dbReference type="SUPFAM" id="SSF103473">
    <property type="entry name" value="MFS general substrate transporter"/>
    <property type="match status" value="1"/>
</dbReference>
<proteinExistence type="predicted"/>
<dbReference type="EMBL" id="JACNYK010000001">
    <property type="protein sequence ID" value="MBD1424289.1"/>
    <property type="molecule type" value="Genomic_DNA"/>
</dbReference>